<protein>
    <submittedName>
        <fullName evidence="1">Uncharacterized protein</fullName>
    </submittedName>
</protein>
<name>A0A1C3E4N4_9PLAN</name>
<gene>
    <name evidence="1" type="ORF">A6X21_13535</name>
</gene>
<accession>A0A1C3E4N4</accession>
<sequence>MPERVIKYKETKAYNTAGHDRVIEFSQVEKVSEYNLKEPLLTESLDDTRRRQEAKYLFEVYTVQEVESRINYVAQLSEDHINAAKASASNDLTREIMATKNYSDAQANKFLVERTIPKIRELLHEMIVGLDGMGEGEAGNAFAALIEKIVEAKIKERLNGVADEAPKE</sequence>
<dbReference type="RefSeq" id="WP_131818492.1">
    <property type="nucleotide sequence ID" value="NZ_LYDR01000156.1"/>
</dbReference>
<dbReference type="STRING" id="1841610.A6X21_13535"/>
<evidence type="ECO:0000313" key="2">
    <source>
        <dbReference type="Proteomes" id="UP000094828"/>
    </source>
</evidence>
<keyword evidence="2" id="KW-1185">Reference proteome</keyword>
<evidence type="ECO:0000313" key="1">
    <source>
        <dbReference type="EMBL" id="ODA28190.1"/>
    </source>
</evidence>
<comment type="caution">
    <text evidence="1">The sequence shown here is derived from an EMBL/GenBank/DDBJ whole genome shotgun (WGS) entry which is preliminary data.</text>
</comment>
<dbReference type="Proteomes" id="UP000094828">
    <property type="component" value="Unassembled WGS sequence"/>
</dbReference>
<organism evidence="1 2">
    <name type="scientific">Planctopirus hydrillae</name>
    <dbReference type="NCBI Taxonomy" id="1841610"/>
    <lineage>
        <taxon>Bacteria</taxon>
        <taxon>Pseudomonadati</taxon>
        <taxon>Planctomycetota</taxon>
        <taxon>Planctomycetia</taxon>
        <taxon>Planctomycetales</taxon>
        <taxon>Planctomycetaceae</taxon>
        <taxon>Planctopirus</taxon>
    </lineage>
</organism>
<dbReference type="AlphaFoldDB" id="A0A1C3E4N4"/>
<reference evidence="1 2" key="1">
    <citation type="submission" date="2016-05" db="EMBL/GenBank/DDBJ databases">
        <title>Genomic and physiological characterization of Planctopirus sp. isolated from fresh water lake.</title>
        <authorList>
            <person name="Subhash Y."/>
            <person name="Ramana C."/>
        </authorList>
    </citation>
    <scope>NUCLEOTIDE SEQUENCE [LARGE SCALE GENOMIC DNA]</scope>
    <source>
        <strain evidence="1 2">JC280</strain>
    </source>
</reference>
<proteinExistence type="predicted"/>
<dbReference type="EMBL" id="LYDR01000156">
    <property type="protein sequence ID" value="ODA28190.1"/>
    <property type="molecule type" value="Genomic_DNA"/>
</dbReference>